<keyword evidence="10" id="KW-0393">Immunoglobulin domain</keyword>
<dbReference type="PROSITE" id="PS50835">
    <property type="entry name" value="IG_LIKE"/>
    <property type="match status" value="2"/>
</dbReference>
<evidence type="ECO:0000259" key="13">
    <source>
        <dbReference type="PROSITE" id="PS50835"/>
    </source>
</evidence>
<evidence type="ECO:0000256" key="4">
    <source>
        <dbReference type="ARBA" id="ARBA00022729"/>
    </source>
</evidence>
<name>A0A9Q1IRT6_SYNKA</name>
<evidence type="ECO:0000256" key="12">
    <source>
        <dbReference type="SAM" id="SignalP"/>
    </source>
</evidence>
<dbReference type="SUPFAM" id="SSF48726">
    <property type="entry name" value="Immunoglobulin"/>
    <property type="match status" value="2"/>
</dbReference>
<keyword evidence="9" id="KW-0325">Glycoprotein</keyword>
<evidence type="ECO:0000256" key="5">
    <source>
        <dbReference type="ARBA" id="ARBA00022989"/>
    </source>
</evidence>
<evidence type="ECO:0000256" key="11">
    <source>
        <dbReference type="SAM" id="Phobius"/>
    </source>
</evidence>
<dbReference type="InterPro" id="IPR013162">
    <property type="entry name" value="CD80_C2-set"/>
</dbReference>
<dbReference type="AlphaFoldDB" id="A0A9Q1IRT6"/>
<feature type="domain" description="Ig-like" evidence="13">
    <location>
        <begin position="26"/>
        <end position="126"/>
    </location>
</feature>
<dbReference type="Proteomes" id="UP001152622">
    <property type="component" value="Chromosome 9"/>
</dbReference>
<dbReference type="Pfam" id="PF08205">
    <property type="entry name" value="C2-set_2"/>
    <property type="match status" value="1"/>
</dbReference>
<evidence type="ECO:0000313" key="15">
    <source>
        <dbReference type="Proteomes" id="UP001152622"/>
    </source>
</evidence>
<dbReference type="EMBL" id="JAINUF010000009">
    <property type="protein sequence ID" value="KAJ8350856.1"/>
    <property type="molecule type" value="Genomic_DNA"/>
</dbReference>
<keyword evidence="8" id="KW-0675">Receptor</keyword>
<keyword evidence="4 12" id="KW-0732">Signal</keyword>
<keyword evidence="6 11" id="KW-0472">Membrane</keyword>
<keyword evidence="3 11" id="KW-0812">Transmembrane</keyword>
<organism evidence="14 15">
    <name type="scientific">Synaphobranchus kaupii</name>
    <name type="common">Kaup's arrowtooth eel</name>
    <dbReference type="NCBI Taxonomy" id="118154"/>
    <lineage>
        <taxon>Eukaryota</taxon>
        <taxon>Metazoa</taxon>
        <taxon>Chordata</taxon>
        <taxon>Craniata</taxon>
        <taxon>Vertebrata</taxon>
        <taxon>Euteleostomi</taxon>
        <taxon>Actinopterygii</taxon>
        <taxon>Neopterygii</taxon>
        <taxon>Teleostei</taxon>
        <taxon>Anguilliformes</taxon>
        <taxon>Synaphobranchidae</taxon>
        <taxon>Synaphobranchus</taxon>
    </lineage>
</organism>
<sequence length="305" mass="33498">MLIIWTTGLLFSMTSLGDAYVLGIVGKSAVLPCVYNGTFDLDAGNVSVEWRTGSELVHRSVLGKEQEVMQSVSQGNRTRLVTDVIRNGDISLLVSDVAVRDAQSYDCYLTHPGVQSSSPVCTVHLSAAAPFSHPAVLRVDDAEGEEARFICHSRGGYPKPTVHWFIDDTQHPLVGTVHTYSTLLPESELYNITSVLSVNLTRDMAVSCAVENRLLNNTLTSVNFAVQVKPVVSRASEAMWMFSTALCVLVGLLVVTGVVYQFKKDYSHKKNHHQSLERGGCENSSEDERQQIILEHLDSLTETTV</sequence>
<dbReference type="PANTHER" id="PTHR25466">
    <property type="entry name" value="T-LYMPHOCYTE ACTIVATION ANTIGEN"/>
    <property type="match status" value="1"/>
</dbReference>
<feature type="chain" id="PRO_5040433987" description="Ig-like domain-containing protein" evidence="12">
    <location>
        <begin position="20"/>
        <end position="305"/>
    </location>
</feature>
<evidence type="ECO:0000256" key="2">
    <source>
        <dbReference type="ARBA" id="ARBA00022475"/>
    </source>
</evidence>
<dbReference type="InterPro" id="IPR007110">
    <property type="entry name" value="Ig-like_dom"/>
</dbReference>
<evidence type="ECO:0000256" key="1">
    <source>
        <dbReference type="ARBA" id="ARBA00004251"/>
    </source>
</evidence>
<reference evidence="14" key="1">
    <citation type="journal article" date="2023" name="Science">
        <title>Genome structures resolve the early diversification of teleost fishes.</title>
        <authorList>
            <person name="Parey E."/>
            <person name="Louis A."/>
            <person name="Montfort J."/>
            <person name="Bouchez O."/>
            <person name="Roques C."/>
            <person name="Iampietro C."/>
            <person name="Lluch J."/>
            <person name="Castinel A."/>
            <person name="Donnadieu C."/>
            <person name="Desvignes T."/>
            <person name="Floi Bucao C."/>
            <person name="Jouanno E."/>
            <person name="Wen M."/>
            <person name="Mejri S."/>
            <person name="Dirks R."/>
            <person name="Jansen H."/>
            <person name="Henkel C."/>
            <person name="Chen W.J."/>
            <person name="Zahm M."/>
            <person name="Cabau C."/>
            <person name="Klopp C."/>
            <person name="Thompson A.W."/>
            <person name="Robinson-Rechavi M."/>
            <person name="Braasch I."/>
            <person name="Lecointre G."/>
            <person name="Bobe J."/>
            <person name="Postlethwait J.H."/>
            <person name="Berthelot C."/>
            <person name="Roest Crollius H."/>
            <person name="Guiguen Y."/>
        </authorList>
    </citation>
    <scope>NUCLEOTIDE SEQUENCE</scope>
    <source>
        <strain evidence="14">WJC10195</strain>
    </source>
</reference>
<proteinExistence type="predicted"/>
<accession>A0A9Q1IRT6</accession>
<keyword evidence="2" id="KW-1003">Cell membrane</keyword>
<dbReference type="InterPro" id="IPR051713">
    <property type="entry name" value="T-cell_Activation_Regulation"/>
</dbReference>
<protein>
    <recommendedName>
        <fullName evidence="13">Ig-like domain-containing protein</fullName>
    </recommendedName>
</protein>
<evidence type="ECO:0000256" key="6">
    <source>
        <dbReference type="ARBA" id="ARBA00023136"/>
    </source>
</evidence>
<dbReference type="InterPro" id="IPR036179">
    <property type="entry name" value="Ig-like_dom_sf"/>
</dbReference>
<feature type="transmembrane region" description="Helical" evidence="11">
    <location>
        <begin position="238"/>
        <end position="260"/>
    </location>
</feature>
<keyword evidence="15" id="KW-1185">Reference proteome</keyword>
<dbReference type="Gene3D" id="2.60.40.10">
    <property type="entry name" value="Immunoglobulins"/>
    <property type="match status" value="2"/>
</dbReference>
<dbReference type="GO" id="GO:0007166">
    <property type="term" value="P:cell surface receptor signaling pathway"/>
    <property type="evidence" value="ECO:0007669"/>
    <property type="project" value="TreeGrafter"/>
</dbReference>
<dbReference type="GO" id="GO:0031295">
    <property type="term" value="P:T cell costimulation"/>
    <property type="evidence" value="ECO:0007669"/>
    <property type="project" value="TreeGrafter"/>
</dbReference>
<evidence type="ECO:0000256" key="7">
    <source>
        <dbReference type="ARBA" id="ARBA00023157"/>
    </source>
</evidence>
<dbReference type="GO" id="GO:0071222">
    <property type="term" value="P:cellular response to lipopolysaccharide"/>
    <property type="evidence" value="ECO:0007669"/>
    <property type="project" value="TreeGrafter"/>
</dbReference>
<evidence type="ECO:0000256" key="3">
    <source>
        <dbReference type="ARBA" id="ARBA00022692"/>
    </source>
</evidence>
<dbReference type="InterPro" id="IPR013783">
    <property type="entry name" value="Ig-like_fold"/>
</dbReference>
<gene>
    <name evidence="14" type="ORF">SKAU_G00259860</name>
</gene>
<comment type="caution">
    <text evidence="14">The sequence shown here is derived from an EMBL/GenBank/DDBJ whole genome shotgun (WGS) entry which is preliminary data.</text>
</comment>
<dbReference type="GO" id="GO:0042130">
    <property type="term" value="P:negative regulation of T cell proliferation"/>
    <property type="evidence" value="ECO:0007669"/>
    <property type="project" value="TreeGrafter"/>
</dbReference>
<dbReference type="GO" id="GO:0042102">
    <property type="term" value="P:positive regulation of T cell proliferation"/>
    <property type="evidence" value="ECO:0007669"/>
    <property type="project" value="TreeGrafter"/>
</dbReference>
<comment type="subcellular location">
    <subcellularLocation>
        <location evidence="1">Cell membrane</location>
        <topology evidence="1">Single-pass type I membrane protein</topology>
    </subcellularLocation>
</comment>
<dbReference type="GO" id="GO:0009897">
    <property type="term" value="C:external side of plasma membrane"/>
    <property type="evidence" value="ECO:0007669"/>
    <property type="project" value="TreeGrafter"/>
</dbReference>
<evidence type="ECO:0000256" key="10">
    <source>
        <dbReference type="ARBA" id="ARBA00023319"/>
    </source>
</evidence>
<dbReference type="PANTHER" id="PTHR25466:SF2">
    <property type="entry name" value="T-LYMPHOCYTE ACTIVATION ANTIGEN CD86"/>
    <property type="match status" value="1"/>
</dbReference>
<keyword evidence="5 11" id="KW-1133">Transmembrane helix</keyword>
<keyword evidence="7" id="KW-1015">Disulfide bond</keyword>
<evidence type="ECO:0000313" key="14">
    <source>
        <dbReference type="EMBL" id="KAJ8350856.1"/>
    </source>
</evidence>
<evidence type="ECO:0000256" key="9">
    <source>
        <dbReference type="ARBA" id="ARBA00023180"/>
    </source>
</evidence>
<dbReference type="GO" id="GO:0006955">
    <property type="term" value="P:immune response"/>
    <property type="evidence" value="ECO:0007669"/>
    <property type="project" value="TreeGrafter"/>
</dbReference>
<feature type="domain" description="Ig-like" evidence="13">
    <location>
        <begin position="134"/>
        <end position="220"/>
    </location>
</feature>
<evidence type="ECO:0000256" key="8">
    <source>
        <dbReference type="ARBA" id="ARBA00023170"/>
    </source>
</evidence>
<feature type="signal peptide" evidence="12">
    <location>
        <begin position="1"/>
        <end position="19"/>
    </location>
</feature>
<dbReference type="OrthoDB" id="5857426at2759"/>